<dbReference type="Pfam" id="PF04750">
    <property type="entry name" value="Far-17a_AIG1"/>
    <property type="match status" value="1"/>
</dbReference>
<dbReference type="PANTHER" id="PTHR10989">
    <property type="entry name" value="ANDROGEN-INDUCED PROTEIN 1-RELATED"/>
    <property type="match status" value="1"/>
</dbReference>
<name>A0A4Q4QNS6_9PLEO</name>
<keyword evidence="3 6" id="KW-1133">Transmembrane helix</keyword>
<proteinExistence type="predicted"/>
<feature type="transmembrane region" description="Helical" evidence="6">
    <location>
        <begin position="63"/>
        <end position="86"/>
    </location>
</feature>
<keyword evidence="2 6" id="KW-0812">Transmembrane</keyword>
<dbReference type="EMBL" id="PEJP01000055">
    <property type="protein sequence ID" value="RYO45020.1"/>
    <property type="molecule type" value="Genomic_DNA"/>
</dbReference>
<keyword evidence="4 6" id="KW-0472">Membrane</keyword>
<feature type="transmembrane region" description="Helical" evidence="6">
    <location>
        <begin position="188"/>
        <end position="208"/>
    </location>
</feature>
<dbReference type="AlphaFoldDB" id="A0A4Q4QNS6"/>
<dbReference type="Proteomes" id="UP000293823">
    <property type="component" value="Unassembled WGS sequence"/>
</dbReference>
<comment type="subcellular location">
    <subcellularLocation>
        <location evidence="1">Endomembrane system</location>
        <topology evidence="1">Multi-pass membrane protein</topology>
    </subcellularLocation>
</comment>
<feature type="region of interest" description="Disordered" evidence="5">
    <location>
        <begin position="1"/>
        <end position="25"/>
    </location>
</feature>
<evidence type="ECO:0000256" key="1">
    <source>
        <dbReference type="ARBA" id="ARBA00004127"/>
    </source>
</evidence>
<evidence type="ECO:0000313" key="8">
    <source>
        <dbReference type="Proteomes" id="UP000293823"/>
    </source>
</evidence>
<feature type="transmembrane region" description="Helical" evidence="6">
    <location>
        <begin position="155"/>
        <end position="176"/>
    </location>
</feature>
<dbReference type="OrthoDB" id="1898221at2759"/>
<evidence type="ECO:0008006" key="9">
    <source>
        <dbReference type="Google" id="ProtNLM"/>
    </source>
</evidence>
<evidence type="ECO:0000313" key="7">
    <source>
        <dbReference type="EMBL" id="RYO45020.1"/>
    </source>
</evidence>
<comment type="caution">
    <text evidence="7">The sequence shown here is derived from an EMBL/GenBank/DDBJ whole genome shotgun (WGS) entry which is preliminary data.</text>
</comment>
<accession>A0A4Q4QNS6</accession>
<dbReference type="GO" id="GO:0016020">
    <property type="term" value="C:membrane"/>
    <property type="evidence" value="ECO:0007669"/>
    <property type="project" value="InterPro"/>
</dbReference>
<dbReference type="PANTHER" id="PTHR10989:SF16">
    <property type="entry name" value="AT02829P-RELATED"/>
    <property type="match status" value="1"/>
</dbReference>
<dbReference type="InterPro" id="IPR006838">
    <property type="entry name" value="ADTRP_AIG1"/>
</dbReference>
<dbReference type="GO" id="GO:0012505">
    <property type="term" value="C:endomembrane system"/>
    <property type="evidence" value="ECO:0007669"/>
    <property type="project" value="UniProtKB-SubCell"/>
</dbReference>
<gene>
    <name evidence="7" type="ORF">AA0113_g10559</name>
</gene>
<evidence type="ECO:0000256" key="4">
    <source>
        <dbReference type="ARBA" id="ARBA00023136"/>
    </source>
</evidence>
<sequence length="281" mass="31038">MAASSKKPGEVEPTTSRRHPLQRFDSPSKGFSGALHVAGLISFYSSFKFLVDNPNIFNLSFGWHLQFLTIIGLSLSTVTFIFGLIADLTSTALSKSPSLNSDPPAVALSEHLFRFKNYLALVAAPIEVTISVLYWTLKAIDGKLLVPPDLPLPPAIYDLGFHLVPAVVLTLDYVLLSPPWPTTPMNESAPMITLALSTVVAFTYWTWIEICFSQNGFYPYPIFAILTTNQRIGLFVVSGVIMWVVGGLLRVLYAKINGYESVEHLEKVRRNKVMGGSGKWE</sequence>
<feature type="transmembrane region" description="Helical" evidence="6">
    <location>
        <begin position="118"/>
        <end position="135"/>
    </location>
</feature>
<organism evidence="7 8">
    <name type="scientific">Alternaria arborescens</name>
    <dbReference type="NCBI Taxonomy" id="156630"/>
    <lineage>
        <taxon>Eukaryota</taxon>
        <taxon>Fungi</taxon>
        <taxon>Dikarya</taxon>
        <taxon>Ascomycota</taxon>
        <taxon>Pezizomycotina</taxon>
        <taxon>Dothideomycetes</taxon>
        <taxon>Pleosporomycetidae</taxon>
        <taxon>Pleosporales</taxon>
        <taxon>Pleosporineae</taxon>
        <taxon>Pleosporaceae</taxon>
        <taxon>Alternaria</taxon>
        <taxon>Alternaria sect. Alternaria</taxon>
    </lineage>
</organism>
<evidence type="ECO:0000256" key="2">
    <source>
        <dbReference type="ARBA" id="ARBA00022692"/>
    </source>
</evidence>
<evidence type="ECO:0000256" key="3">
    <source>
        <dbReference type="ARBA" id="ARBA00022989"/>
    </source>
</evidence>
<protein>
    <recommendedName>
        <fullName evidence="9">FAR-17a/AIG1-like protein</fullName>
    </recommendedName>
</protein>
<keyword evidence="8" id="KW-1185">Reference proteome</keyword>
<reference evidence="8" key="1">
    <citation type="journal article" date="2019" name="bioRxiv">
        <title>Genomics, evolutionary history and diagnostics of the Alternaria alternata species group including apple and Asian pear pathotypes.</title>
        <authorList>
            <person name="Armitage A.D."/>
            <person name="Cockerton H.M."/>
            <person name="Sreenivasaprasad S."/>
            <person name="Woodhall J.W."/>
            <person name="Lane C.R."/>
            <person name="Harrison R.J."/>
            <person name="Clarkson J.P."/>
        </authorList>
    </citation>
    <scope>NUCLEOTIDE SEQUENCE [LARGE SCALE GENOMIC DNA]</scope>
    <source>
        <strain evidence="8">RGR 97.0016</strain>
    </source>
</reference>
<feature type="transmembrane region" description="Helical" evidence="6">
    <location>
        <begin position="232"/>
        <end position="253"/>
    </location>
</feature>
<evidence type="ECO:0000256" key="6">
    <source>
        <dbReference type="SAM" id="Phobius"/>
    </source>
</evidence>
<evidence type="ECO:0000256" key="5">
    <source>
        <dbReference type="SAM" id="MobiDB-lite"/>
    </source>
</evidence>